<evidence type="ECO:0000313" key="5">
    <source>
        <dbReference type="EMBL" id="SIQ61701.1"/>
    </source>
</evidence>
<dbReference type="eggNOG" id="COG2197">
    <property type="taxonomic scope" value="Bacteria"/>
</dbReference>
<name>A0A1N6U859_9GAMM</name>
<dbReference type="AlphaFoldDB" id="A0A1N6U859"/>
<evidence type="ECO:0000256" key="2">
    <source>
        <dbReference type="ARBA" id="ARBA00023125"/>
    </source>
</evidence>
<evidence type="ECO:0000256" key="3">
    <source>
        <dbReference type="ARBA" id="ARBA00023163"/>
    </source>
</evidence>
<dbReference type="InterPro" id="IPR016032">
    <property type="entry name" value="Sig_transdc_resp-reg_C-effctor"/>
</dbReference>
<sequence length="258" mass="28951">MNPTLDQWPLDHLISSIGQRRFDQVLSHSMHRLTGADHCILVSYPAYTQHPYTLFTTGAIQTGLAQECRRLYDEVLYQRDPNLPRLQAGKPVNAPQIQALQVEELSDPEYRHQLMDRCGIREKLAFMGQSNGQPFCLNLYKLHDSSSRTLDASQLEAGGTLLASVLERHITFAGQQQVRFDLPWVLARLQGACGELLTARELAVGARIVLGYNSEAIALDLGIKMNTVLTHRKNLYEKVGIGTQNQLFALVVEGRLPF</sequence>
<dbReference type="PRINTS" id="PR00038">
    <property type="entry name" value="HTHLUXR"/>
</dbReference>
<dbReference type="PANTHER" id="PTHR44688:SF16">
    <property type="entry name" value="DNA-BINDING TRANSCRIPTIONAL ACTIVATOR DEVR_DOSR"/>
    <property type="match status" value="1"/>
</dbReference>
<organism evidence="5 6">
    <name type="scientific">Marinobacterium stanieri</name>
    <dbReference type="NCBI Taxonomy" id="49186"/>
    <lineage>
        <taxon>Bacteria</taxon>
        <taxon>Pseudomonadati</taxon>
        <taxon>Pseudomonadota</taxon>
        <taxon>Gammaproteobacteria</taxon>
        <taxon>Oceanospirillales</taxon>
        <taxon>Oceanospirillaceae</taxon>
        <taxon>Marinobacterium</taxon>
    </lineage>
</organism>
<keyword evidence="3" id="KW-0804">Transcription</keyword>
<proteinExistence type="predicted"/>
<reference evidence="5 6" key="1">
    <citation type="submission" date="2017-01" db="EMBL/GenBank/DDBJ databases">
        <authorList>
            <person name="Mah S.A."/>
            <person name="Swanson W.J."/>
            <person name="Moy G.W."/>
            <person name="Vacquier V.D."/>
        </authorList>
    </citation>
    <scope>NUCLEOTIDE SEQUENCE [LARGE SCALE GENOMIC DNA]</scope>
    <source>
        <strain evidence="5 6">DSM 7027</strain>
    </source>
</reference>
<evidence type="ECO:0000313" key="6">
    <source>
        <dbReference type="Proteomes" id="UP000186895"/>
    </source>
</evidence>
<dbReference type="EMBL" id="FTMN01000006">
    <property type="protein sequence ID" value="SIQ61701.1"/>
    <property type="molecule type" value="Genomic_DNA"/>
</dbReference>
<feature type="domain" description="HTH luxR-type" evidence="4">
    <location>
        <begin position="211"/>
        <end position="238"/>
    </location>
</feature>
<dbReference type="GO" id="GO:0006355">
    <property type="term" value="P:regulation of DNA-templated transcription"/>
    <property type="evidence" value="ECO:0007669"/>
    <property type="project" value="InterPro"/>
</dbReference>
<keyword evidence="2" id="KW-0238">DNA-binding</keyword>
<dbReference type="STRING" id="49186.SAMN05421647_106263"/>
<evidence type="ECO:0000256" key="1">
    <source>
        <dbReference type="ARBA" id="ARBA00023015"/>
    </source>
</evidence>
<dbReference type="InterPro" id="IPR000792">
    <property type="entry name" value="Tscrpt_reg_LuxR_C"/>
</dbReference>
<dbReference type="GO" id="GO:0003677">
    <property type="term" value="F:DNA binding"/>
    <property type="evidence" value="ECO:0007669"/>
    <property type="project" value="UniProtKB-KW"/>
</dbReference>
<gene>
    <name evidence="5" type="ORF">SAMN05421647_106263</name>
</gene>
<protein>
    <submittedName>
        <fullName evidence="5">Regulatory protein, luxR family</fullName>
    </submittedName>
</protein>
<dbReference type="RefSeq" id="WP_083703094.1">
    <property type="nucleotide sequence ID" value="NZ_FTMN01000006.1"/>
</dbReference>
<dbReference type="Pfam" id="PF00196">
    <property type="entry name" value="GerE"/>
    <property type="match status" value="1"/>
</dbReference>
<dbReference type="PANTHER" id="PTHR44688">
    <property type="entry name" value="DNA-BINDING TRANSCRIPTIONAL ACTIVATOR DEVR_DOSR"/>
    <property type="match status" value="1"/>
</dbReference>
<keyword evidence="6" id="KW-1185">Reference proteome</keyword>
<dbReference type="Gene3D" id="1.10.10.10">
    <property type="entry name" value="Winged helix-like DNA-binding domain superfamily/Winged helix DNA-binding domain"/>
    <property type="match status" value="1"/>
</dbReference>
<dbReference type="InterPro" id="IPR036388">
    <property type="entry name" value="WH-like_DNA-bd_sf"/>
</dbReference>
<evidence type="ECO:0000259" key="4">
    <source>
        <dbReference type="PROSITE" id="PS00622"/>
    </source>
</evidence>
<accession>A0A1N6U859</accession>
<dbReference type="Proteomes" id="UP000186895">
    <property type="component" value="Unassembled WGS sequence"/>
</dbReference>
<keyword evidence="1" id="KW-0805">Transcription regulation</keyword>
<dbReference type="PROSITE" id="PS00622">
    <property type="entry name" value="HTH_LUXR_1"/>
    <property type="match status" value="1"/>
</dbReference>
<dbReference type="SUPFAM" id="SSF46894">
    <property type="entry name" value="C-terminal effector domain of the bipartite response regulators"/>
    <property type="match status" value="1"/>
</dbReference>
<dbReference type="SMART" id="SM00421">
    <property type="entry name" value="HTH_LUXR"/>
    <property type="match status" value="1"/>
</dbReference>